<evidence type="ECO:0000313" key="4">
    <source>
        <dbReference type="Proteomes" id="UP000632828"/>
    </source>
</evidence>
<organism evidence="3 4">
    <name type="scientific">Pelovirga terrestris</name>
    <dbReference type="NCBI Taxonomy" id="2771352"/>
    <lineage>
        <taxon>Bacteria</taxon>
        <taxon>Pseudomonadati</taxon>
        <taxon>Thermodesulfobacteriota</taxon>
        <taxon>Desulfuromonadia</taxon>
        <taxon>Geobacterales</taxon>
        <taxon>Geobacteraceae</taxon>
        <taxon>Pelovirga</taxon>
    </lineage>
</organism>
<dbReference type="Proteomes" id="UP000632828">
    <property type="component" value="Unassembled WGS sequence"/>
</dbReference>
<keyword evidence="4" id="KW-1185">Reference proteome</keyword>
<dbReference type="AlphaFoldDB" id="A0A8J6UR13"/>
<accession>A0A8J6UR13</accession>
<feature type="domain" description="Cytochrome b5 heme-binding" evidence="2">
    <location>
        <begin position="1"/>
        <end position="73"/>
    </location>
</feature>
<keyword evidence="1" id="KW-0472">Membrane</keyword>
<dbReference type="EMBL" id="JACWUN010000005">
    <property type="protein sequence ID" value="MBD1400261.1"/>
    <property type="molecule type" value="Genomic_DNA"/>
</dbReference>
<comment type="caution">
    <text evidence="3">The sequence shown here is derived from an EMBL/GenBank/DDBJ whole genome shotgun (WGS) entry which is preliminary data.</text>
</comment>
<name>A0A8J6UR13_9BACT</name>
<dbReference type="Gene3D" id="3.10.120.10">
    <property type="entry name" value="Cytochrome b5-like heme/steroid binding domain"/>
    <property type="match status" value="1"/>
</dbReference>
<dbReference type="InterPro" id="IPR036400">
    <property type="entry name" value="Cyt_B5-like_heme/steroid_sf"/>
</dbReference>
<dbReference type="InterPro" id="IPR001199">
    <property type="entry name" value="Cyt_B5-like_heme/steroid-bd"/>
</dbReference>
<reference evidence="3" key="1">
    <citation type="submission" date="2020-09" db="EMBL/GenBank/DDBJ databases">
        <title>Pelobacter alkaliphilus sp. nov., a novel anaerobic arsenate-reducing bacterium from terrestrial mud volcano.</title>
        <authorList>
            <person name="Khomyakova M.A."/>
            <person name="Merkel A.Y."/>
            <person name="Slobodkin A.I."/>
        </authorList>
    </citation>
    <scope>NUCLEOTIDE SEQUENCE</scope>
    <source>
        <strain evidence="3">M08fum</strain>
    </source>
</reference>
<proteinExistence type="predicted"/>
<sequence length="106" mass="11439">MTLSELINFDGQNGKPAYVAVSGIIYDVSSSKHWQQGNHEGAHQAGQDLTEELKTAPHVRSVIERFPVVGQLTSAETARQPGRKLPVVAVVAGVVVVLLLVLMLLR</sequence>
<dbReference type="SUPFAM" id="SSF55856">
    <property type="entry name" value="Cytochrome b5-like heme/steroid binding domain"/>
    <property type="match status" value="1"/>
</dbReference>
<dbReference type="SMART" id="SM01117">
    <property type="entry name" value="Cyt-b5"/>
    <property type="match status" value="1"/>
</dbReference>
<evidence type="ECO:0000313" key="3">
    <source>
        <dbReference type="EMBL" id="MBD1400261.1"/>
    </source>
</evidence>
<dbReference type="Pfam" id="PF00173">
    <property type="entry name" value="Cyt-b5"/>
    <property type="match status" value="1"/>
</dbReference>
<keyword evidence="1" id="KW-1133">Transmembrane helix</keyword>
<keyword evidence="1" id="KW-0812">Transmembrane</keyword>
<dbReference type="RefSeq" id="WP_191154530.1">
    <property type="nucleotide sequence ID" value="NZ_JACWUN010000005.1"/>
</dbReference>
<feature type="transmembrane region" description="Helical" evidence="1">
    <location>
        <begin position="85"/>
        <end position="105"/>
    </location>
</feature>
<evidence type="ECO:0000259" key="2">
    <source>
        <dbReference type="SMART" id="SM01117"/>
    </source>
</evidence>
<evidence type="ECO:0000256" key="1">
    <source>
        <dbReference type="SAM" id="Phobius"/>
    </source>
</evidence>
<gene>
    <name evidence="3" type="ORF">ICT70_06225</name>
</gene>
<protein>
    <submittedName>
        <fullName evidence="3">Cytochrome B5</fullName>
    </submittedName>
</protein>